<accession>A0A4Y2FLY4</accession>
<name>A0A4Y2FLY4_ARAVE</name>
<evidence type="ECO:0000313" key="2">
    <source>
        <dbReference type="Proteomes" id="UP000499080"/>
    </source>
</evidence>
<dbReference type="Proteomes" id="UP000499080">
    <property type="component" value="Unassembled WGS sequence"/>
</dbReference>
<proteinExistence type="predicted"/>
<dbReference type="AlphaFoldDB" id="A0A4Y2FLY4"/>
<gene>
    <name evidence="1" type="ORF">AVEN_80002_1</name>
</gene>
<comment type="caution">
    <text evidence="1">The sequence shown here is derived from an EMBL/GenBank/DDBJ whole genome shotgun (WGS) entry which is preliminary data.</text>
</comment>
<sequence>MRCLPVVDLAGGREQRSCNVDVSVKEKEEHLLPPPYQTNCRDNGPSADAEMFTNPNSYQVCLEMCRSQFSKEMYGCDYGMTMLLSRNHLCYGKRITDANPARYENLEHKCRKKEKDYEKTLRKEMTACENEGVRGKYLSSIHEYLLTIKPTSVEAERAF</sequence>
<keyword evidence="2" id="KW-1185">Reference proteome</keyword>
<protein>
    <submittedName>
        <fullName evidence="1">Uncharacterized protein</fullName>
    </submittedName>
</protein>
<evidence type="ECO:0000313" key="1">
    <source>
        <dbReference type="EMBL" id="GBM42482.1"/>
    </source>
</evidence>
<dbReference type="EMBL" id="BGPR01000997">
    <property type="protein sequence ID" value="GBM42482.1"/>
    <property type="molecule type" value="Genomic_DNA"/>
</dbReference>
<organism evidence="1 2">
    <name type="scientific">Araneus ventricosus</name>
    <name type="common">Orbweaver spider</name>
    <name type="synonym">Epeira ventricosa</name>
    <dbReference type="NCBI Taxonomy" id="182803"/>
    <lineage>
        <taxon>Eukaryota</taxon>
        <taxon>Metazoa</taxon>
        <taxon>Ecdysozoa</taxon>
        <taxon>Arthropoda</taxon>
        <taxon>Chelicerata</taxon>
        <taxon>Arachnida</taxon>
        <taxon>Araneae</taxon>
        <taxon>Araneomorphae</taxon>
        <taxon>Entelegynae</taxon>
        <taxon>Araneoidea</taxon>
        <taxon>Araneidae</taxon>
        <taxon>Araneus</taxon>
    </lineage>
</organism>
<reference evidence="1 2" key="1">
    <citation type="journal article" date="2019" name="Sci. Rep.">
        <title>Orb-weaving spider Araneus ventricosus genome elucidates the spidroin gene catalogue.</title>
        <authorList>
            <person name="Kono N."/>
            <person name="Nakamura H."/>
            <person name="Ohtoshi R."/>
            <person name="Moran D.A.P."/>
            <person name="Shinohara A."/>
            <person name="Yoshida Y."/>
            <person name="Fujiwara M."/>
            <person name="Mori M."/>
            <person name="Tomita M."/>
            <person name="Arakawa K."/>
        </authorList>
    </citation>
    <scope>NUCLEOTIDE SEQUENCE [LARGE SCALE GENOMIC DNA]</scope>
</reference>